<dbReference type="Proteomes" id="UP000600449">
    <property type="component" value="Unassembled WGS sequence"/>
</dbReference>
<dbReference type="PANTHER" id="PTHR30290">
    <property type="entry name" value="PERIPLASMIC BINDING COMPONENT OF ABC TRANSPORTER"/>
    <property type="match status" value="1"/>
</dbReference>
<evidence type="ECO:0000256" key="2">
    <source>
        <dbReference type="ARBA" id="ARBA00005695"/>
    </source>
</evidence>
<feature type="chain" id="PRO_5037826979" evidence="4">
    <location>
        <begin position="22"/>
        <end position="531"/>
    </location>
</feature>
<dbReference type="CDD" id="cd08493">
    <property type="entry name" value="PBP2_DppA_like"/>
    <property type="match status" value="1"/>
</dbReference>
<dbReference type="InterPro" id="IPR000914">
    <property type="entry name" value="SBP_5_dom"/>
</dbReference>
<dbReference type="Gene3D" id="3.40.190.10">
    <property type="entry name" value="Periplasmic binding protein-like II"/>
    <property type="match status" value="1"/>
</dbReference>
<dbReference type="AlphaFoldDB" id="A0A917Q9A6"/>
<evidence type="ECO:0000256" key="1">
    <source>
        <dbReference type="ARBA" id="ARBA00004418"/>
    </source>
</evidence>
<dbReference type="SUPFAM" id="SSF53850">
    <property type="entry name" value="Periplasmic binding protein-like II"/>
    <property type="match status" value="1"/>
</dbReference>
<comment type="subcellular location">
    <subcellularLocation>
        <location evidence="1">Periplasm</location>
    </subcellularLocation>
</comment>
<evidence type="ECO:0000256" key="4">
    <source>
        <dbReference type="SAM" id="SignalP"/>
    </source>
</evidence>
<dbReference type="RefSeq" id="WP_188913665.1">
    <property type="nucleotide sequence ID" value="NZ_BMMF01000007.1"/>
</dbReference>
<dbReference type="GO" id="GO:0043190">
    <property type="term" value="C:ATP-binding cassette (ABC) transporter complex"/>
    <property type="evidence" value="ECO:0007669"/>
    <property type="project" value="InterPro"/>
</dbReference>
<dbReference type="GO" id="GO:0030288">
    <property type="term" value="C:outer membrane-bounded periplasmic space"/>
    <property type="evidence" value="ECO:0007669"/>
    <property type="project" value="TreeGrafter"/>
</dbReference>
<organism evidence="6 7">
    <name type="scientific">Salinarimonas ramus</name>
    <dbReference type="NCBI Taxonomy" id="690164"/>
    <lineage>
        <taxon>Bacteria</taxon>
        <taxon>Pseudomonadati</taxon>
        <taxon>Pseudomonadota</taxon>
        <taxon>Alphaproteobacteria</taxon>
        <taxon>Hyphomicrobiales</taxon>
        <taxon>Salinarimonadaceae</taxon>
        <taxon>Salinarimonas</taxon>
    </lineage>
</organism>
<dbReference type="InterPro" id="IPR039424">
    <property type="entry name" value="SBP_5"/>
</dbReference>
<dbReference type="Gene3D" id="3.90.76.10">
    <property type="entry name" value="Dipeptide-binding Protein, Domain 1"/>
    <property type="match status" value="1"/>
</dbReference>
<reference evidence="6 7" key="1">
    <citation type="journal article" date="2014" name="Int. J. Syst. Evol. Microbiol.">
        <title>Complete genome sequence of Corynebacterium casei LMG S-19264T (=DSM 44701T), isolated from a smear-ripened cheese.</title>
        <authorList>
            <consortium name="US DOE Joint Genome Institute (JGI-PGF)"/>
            <person name="Walter F."/>
            <person name="Albersmeier A."/>
            <person name="Kalinowski J."/>
            <person name="Ruckert C."/>
        </authorList>
    </citation>
    <scope>NUCLEOTIDE SEQUENCE [LARGE SCALE GENOMIC DNA]</scope>
    <source>
        <strain evidence="6 7">CGMCC 1.9161</strain>
    </source>
</reference>
<comment type="similarity">
    <text evidence="2">Belongs to the bacterial solute-binding protein 5 family.</text>
</comment>
<dbReference type="InterPro" id="IPR030678">
    <property type="entry name" value="Peptide/Ni-bd"/>
</dbReference>
<evidence type="ECO:0000259" key="5">
    <source>
        <dbReference type="Pfam" id="PF00496"/>
    </source>
</evidence>
<dbReference type="PANTHER" id="PTHR30290:SF38">
    <property type="entry name" value="D,D-DIPEPTIDE-BINDING PERIPLASMIC PROTEIN DDPA-RELATED"/>
    <property type="match status" value="1"/>
</dbReference>
<feature type="signal peptide" evidence="4">
    <location>
        <begin position="1"/>
        <end position="21"/>
    </location>
</feature>
<keyword evidence="7" id="KW-1185">Reference proteome</keyword>
<accession>A0A917Q9A6</accession>
<dbReference type="EMBL" id="BMMF01000007">
    <property type="protein sequence ID" value="GGK37826.1"/>
    <property type="molecule type" value="Genomic_DNA"/>
</dbReference>
<dbReference type="GO" id="GO:1904680">
    <property type="term" value="F:peptide transmembrane transporter activity"/>
    <property type="evidence" value="ECO:0007669"/>
    <property type="project" value="TreeGrafter"/>
</dbReference>
<keyword evidence="3 4" id="KW-0732">Signal</keyword>
<evidence type="ECO:0000313" key="7">
    <source>
        <dbReference type="Proteomes" id="UP000600449"/>
    </source>
</evidence>
<evidence type="ECO:0000313" key="6">
    <source>
        <dbReference type="EMBL" id="GGK37826.1"/>
    </source>
</evidence>
<dbReference type="Gene3D" id="3.10.105.10">
    <property type="entry name" value="Dipeptide-binding Protein, Domain 3"/>
    <property type="match status" value="1"/>
</dbReference>
<dbReference type="Pfam" id="PF00496">
    <property type="entry name" value="SBP_bac_5"/>
    <property type="match status" value="1"/>
</dbReference>
<gene>
    <name evidence="6" type="ORF">GCM10011322_26130</name>
</gene>
<comment type="caution">
    <text evidence="6">The sequence shown here is derived from an EMBL/GenBank/DDBJ whole genome shotgun (WGS) entry which is preliminary data.</text>
</comment>
<proteinExistence type="inferred from homology"/>
<feature type="domain" description="Solute-binding protein family 5" evidence="5">
    <location>
        <begin position="68"/>
        <end position="446"/>
    </location>
</feature>
<protein>
    <submittedName>
        <fullName evidence="6">ABC transporter substrate-binding protein</fullName>
    </submittedName>
</protein>
<sequence length="531" mass="58065">MRRLAVVLLLAAGLASPALPAAGKTLVFCSEGNPEALNPQLVTTTTGMNAARPMFDTLVAFAPGAGSLEPALAESWEISPDGRVYTFRLRPGVPFHARGDFTPTRTMEAQDVLFSLERQWKEDHPFHDVSGGRYDYFRDNGMGELLASIEALDPTTVRITLTRPHAPFLATLADPFNAILSAEYAAHVLAAGTPEELDRRPIGTGPFLLVDYRKDVAVRYRMFEHYWGGRQPIESLVFSITPNPAVRLTKLRSGECHVMAFPDPADVAAIAQDPDLVLLQQEGLNVGYMAMNVTMPPFDDPLVREAISHAVDRQAIIDTVYGGAGVAAKNPIPPTMWAYNDAVVPDPVDIDRAQALLAQAGHADGFDSELWYMPVSRPYAPDGRRIAEMIQADLAKLGIRLTLKTADWDAYRLTLQAGEAPLALFGWTGDNGDPDNFLNVLLGCTAARTGGNNVAKWCDPAYDALVSRAQQVSDQGERTRLYHEAQEIAAAARPWIPIAHSVVFMATRREVRGFVMDPLGRHLFKGVDLVQ</sequence>
<dbReference type="GO" id="GO:0042938">
    <property type="term" value="P:dipeptide transport"/>
    <property type="evidence" value="ECO:0007669"/>
    <property type="project" value="TreeGrafter"/>
</dbReference>
<name>A0A917Q9A6_9HYPH</name>
<evidence type="ECO:0000256" key="3">
    <source>
        <dbReference type="ARBA" id="ARBA00022729"/>
    </source>
</evidence>
<dbReference type="PIRSF" id="PIRSF002741">
    <property type="entry name" value="MppA"/>
    <property type="match status" value="1"/>
</dbReference>